<evidence type="ECO:0000313" key="1">
    <source>
        <dbReference type="EMBL" id="RUP47598.1"/>
    </source>
</evidence>
<gene>
    <name evidence="1" type="ORF">BC936DRAFT_145550</name>
</gene>
<accession>A0A433D9Q0</accession>
<dbReference type="Proteomes" id="UP000268093">
    <property type="component" value="Unassembled WGS sequence"/>
</dbReference>
<keyword evidence="2" id="KW-1185">Reference proteome</keyword>
<proteinExistence type="predicted"/>
<name>A0A433D9Q0_9FUNG</name>
<dbReference type="AlphaFoldDB" id="A0A433D9Q0"/>
<dbReference type="EMBL" id="RBNI01004340">
    <property type="protein sequence ID" value="RUP47598.1"/>
    <property type="molecule type" value="Genomic_DNA"/>
</dbReference>
<organism evidence="1 2">
    <name type="scientific">Jimgerdemannia flammicorona</name>
    <dbReference type="NCBI Taxonomy" id="994334"/>
    <lineage>
        <taxon>Eukaryota</taxon>
        <taxon>Fungi</taxon>
        <taxon>Fungi incertae sedis</taxon>
        <taxon>Mucoromycota</taxon>
        <taxon>Mucoromycotina</taxon>
        <taxon>Endogonomycetes</taxon>
        <taxon>Endogonales</taxon>
        <taxon>Endogonaceae</taxon>
        <taxon>Jimgerdemannia</taxon>
    </lineage>
</organism>
<evidence type="ECO:0000313" key="2">
    <source>
        <dbReference type="Proteomes" id="UP000268093"/>
    </source>
</evidence>
<reference evidence="1 2" key="1">
    <citation type="journal article" date="2018" name="New Phytol.">
        <title>Phylogenomics of Endogonaceae and evolution of mycorrhizas within Mucoromycota.</title>
        <authorList>
            <person name="Chang Y."/>
            <person name="Desiro A."/>
            <person name="Na H."/>
            <person name="Sandor L."/>
            <person name="Lipzen A."/>
            <person name="Clum A."/>
            <person name="Barry K."/>
            <person name="Grigoriev I.V."/>
            <person name="Martin F.M."/>
            <person name="Stajich J.E."/>
            <person name="Smith M.E."/>
            <person name="Bonito G."/>
            <person name="Spatafora J.W."/>
        </authorList>
    </citation>
    <scope>NUCLEOTIDE SEQUENCE [LARGE SCALE GENOMIC DNA]</scope>
    <source>
        <strain evidence="1 2">GMNB39</strain>
    </source>
</reference>
<sequence length="127" mass="14434">MMVLKPHHAPWEGFMFLDRMTEFHTRGDFTVFGHIIPSLASVTCSSALHVEFTAGHATGHAVYPLVTPIEWLGPRATHILVEPGHVGRGQYASKRRRRNVCWRVWLGFVSIGDEEYRQREILHATSA</sequence>
<comment type="caution">
    <text evidence="1">The sequence shown here is derived from an EMBL/GenBank/DDBJ whole genome shotgun (WGS) entry which is preliminary data.</text>
</comment>
<protein>
    <submittedName>
        <fullName evidence="1">Uncharacterized protein</fullName>
    </submittedName>
</protein>